<dbReference type="EMBL" id="UZAF01000124">
    <property type="protein sequence ID" value="VDO04797.1"/>
    <property type="molecule type" value="Genomic_DNA"/>
</dbReference>
<dbReference type="Proteomes" id="UP000268014">
    <property type="component" value="Unassembled WGS sequence"/>
</dbReference>
<protein>
    <submittedName>
        <fullName evidence="3">SWIM-type domain-containing protein</fullName>
    </submittedName>
</protein>
<proteinExistence type="predicted"/>
<keyword evidence="2" id="KW-1185">Reference proteome</keyword>
<reference evidence="1 2" key="2">
    <citation type="submission" date="2018-11" db="EMBL/GenBank/DDBJ databases">
        <authorList>
            <consortium name="Pathogen Informatics"/>
        </authorList>
    </citation>
    <scope>NUCLEOTIDE SEQUENCE [LARGE SCALE GENOMIC DNA]</scope>
    <source>
        <strain evidence="1 2">MHpl1</strain>
    </source>
</reference>
<evidence type="ECO:0000313" key="3">
    <source>
        <dbReference type="WBParaSite" id="HPLM_0000021701-mRNA-1"/>
    </source>
</evidence>
<accession>A0A0N4VSF0</accession>
<sequence length="79" mass="9190">MMIPFEKQVQFRKDTVNGAYKIAEGTHLEINVGMHRFVCDFRHGCGRRDLRDRCNSRICTHIVKEEEKICRKEILGGPA</sequence>
<evidence type="ECO:0000313" key="1">
    <source>
        <dbReference type="EMBL" id="VDO04797.1"/>
    </source>
</evidence>
<dbReference type="AlphaFoldDB" id="A0A0N4VSF0"/>
<evidence type="ECO:0000313" key="2">
    <source>
        <dbReference type="Proteomes" id="UP000268014"/>
    </source>
</evidence>
<name>A0A0N4VSF0_HAEPC</name>
<organism evidence="3">
    <name type="scientific">Haemonchus placei</name>
    <name type="common">Barber's pole worm</name>
    <dbReference type="NCBI Taxonomy" id="6290"/>
    <lineage>
        <taxon>Eukaryota</taxon>
        <taxon>Metazoa</taxon>
        <taxon>Ecdysozoa</taxon>
        <taxon>Nematoda</taxon>
        <taxon>Chromadorea</taxon>
        <taxon>Rhabditida</taxon>
        <taxon>Rhabditina</taxon>
        <taxon>Rhabditomorpha</taxon>
        <taxon>Strongyloidea</taxon>
        <taxon>Trichostrongylidae</taxon>
        <taxon>Haemonchus</taxon>
    </lineage>
</organism>
<gene>
    <name evidence="1" type="ORF">HPLM_LOCUS218</name>
</gene>
<reference evidence="3" key="1">
    <citation type="submission" date="2017-02" db="UniProtKB">
        <authorList>
            <consortium name="WormBaseParasite"/>
        </authorList>
    </citation>
    <scope>IDENTIFICATION</scope>
</reference>
<dbReference type="WBParaSite" id="HPLM_0000021701-mRNA-1">
    <property type="protein sequence ID" value="HPLM_0000021701-mRNA-1"/>
    <property type="gene ID" value="HPLM_0000021701"/>
</dbReference>